<evidence type="ECO:0000313" key="1">
    <source>
        <dbReference type="EMBL" id="KAJ5480485.1"/>
    </source>
</evidence>
<organism evidence="1 2">
    <name type="scientific">Penicillium desertorum</name>
    <dbReference type="NCBI Taxonomy" id="1303715"/>
    <lineage>
        <taxon>Eukaryota</taxon>
        <taxon>Fungi</taxon>
        <taxon>Dikarya</taxon>
        <taxon>Ascomycota</taxon>
        <taxon>Pezizomycotina</taxon>
        <taxon>Eurotiomycetes</taxon>
        <taxon>Eurotiomycetidae</taxon>
        <taxon>Eurotiales</taxon>
        <taxon>Aspergillaceae</taxon>
        <taxon>Penicillium</taxon>
    </lineage>
</organism>
<gene>
    <name evidence="1" type="ORF">N7530_005994</name>
</gene>
<proteinExistence type="predicted"/>
<accession>A0A9X0BRV7</accession>
<keyword evidence="2" id="KW-1185">Reference proteome</keyword>
<dbReference type="OrthoDB" id="4232400at2759"/>
<comment type="caution">
    <text evidence="1">The sequence shown here is derived from an EMBL/GenBank/DDBJ whole genome shotgun (WGS) entry which is preliminary data.</text>
</comment>
<sequence length="62" mass="6929">MPNPDPLEPPVTHAERKIINEFGGWLKFMASYGLDPLDQDEATEGKKVLEAMVKQNSMMGKP</sequence>
<reference evidence="1" key="2">
    <citation type="journal article" date="2023" name="IMA Fungus">
        <title>Comparative genomic study of the Penicillium genus elucidates a diverse pangenome and 15 lateral gene transfer events.</title>
        <authorList>
            <person name="Petersen C."/>
            <person name="Sorensen T."/>
            <person name="Nielsen M.R."/>
            <person name="Sondergaard T.E."/>
            <person name="Sorensen J.L."/>
            <person name="Fitzpatrick D.A."/>
            <person name="Frisvad J.C."/>
            <person name="Nielsen K.L."/>
        </authorList>
    </citation>
    <scope>NUCLEOTIDE SEQUENCE</scope>
    <source>
        <strain evidence="1">IBT 17660</strain>
    </source>
</reference>
<dbReference type="EMBL" id="JAPWDO010000003">
    <property type="protein sequence ID" value="KAJ5480485.1"/>
    <property type="molecule type" value="Genomic_DNA"/>
</dbReference>
<dbReference type="Proteomes" id="UP001147760">
    <property type="component" value="Unassembled WGS sequence"/>
</dbReference>
<name>A0A9X0BRV7_9EURO</name>
<reference evidence="1" key="1">
    <citation type="submission" date="2022-12" db="EMBL/GenBank/DDBJ databases">
        <authorList>
            <person name="Petersen C."/>
        </authorList>
    </citation>
    <scope>NUCLEOTIDE SEQUENCE</scope>
    <source>
        <strain evidence="1">IBT 17660</strain>
    </source>
</reference>
<evidence type="ECO:0000313" key="2">
    <source>
        <dbReference type="Proteomes" id="UP001147760"/>
    </source>
</evidence>
<protein>
    <submittedName>
        <fullName evidence="1">Uncharacterized protein</fullName>
    </submittedName>
</protein>
<dbReference type="AlphaFoldDB" id="A0A9X0BRV7"/>